<dbReference type="Gene3D" id="3.30.390.10">
    <property type="entry name" value="Enolase-like, N-terminal domain"/>
    <property type="match status" value="1"/>
</dbReference>
<dbReference type="SUPFAM" id="SSF54826">
    <property type="entry name" value="Enolase N-terminal domain-like"/>
    <property type="match status" value="1"/>
</dbReference>
<dbReference type="RefSeq" id="WP_345507645.1">
    <property type="nucleotide sequence ID" value="NZ_BAABIW010000015.1"/>
</dbReference>
<reference evidence="2" key="1">
    <citation type="journal article" date="2019" name="Int. J. Syst. Evol. Microbiol.">
        <title>The Global Catalogue of Microorganisms (GCM) 10K type strain sequencing project: providing services to taxonomists for standard genome sequencing and annotation.</title>
        <authorList>
            <consortium name="The Broad Institute Genomics Platform"/>
            <consortium name="The Broad Institute Genome Sequencing Center for Infectious Disease"/>
            <person name="Wu L."/>
            <person name="Ma J."/>
        </authorList>
    </citation>
    <scope>NUCLEOTIDE SEQUENCE [LARGE SCALE GENOMIC DNA]</scope>
    <source>
        <strain evidence="2">JCM 17687</strain>
    </source>
</reference>
<organism evidence="1 2">
    <name type="scientific">Terrabacter aeriphilus</name>
    <dbReference type="NCBI Taxonomy" id="515662"/>
    <lineage>
        <taxon>Bacteria</taxon>
        <taxon>Bacillati</taxon>
        <taxon>Actinomycetota</taxon>
        <taxon>Actinomycetes</taxon>
        <taxon>Micrococcales</taxon>
        <taxon>Intrasporangiaceae</taxon>
        <taxon>Terrabacter</taxon>
    </lineage>
</organism>
<protein>
    <submittedName>
        <fullName evidence="1">Uncharacterized protein</fullName>
    </submittedName>
</protein>
<comment type="caution">
    <text evidence="1">The sequence shown here is derived from an EMBL/GenBank/DDBJ whole genome shotgun (WGS) entry which is preliminary data.</text>
</comment>
<dbReference type="Proteomes" id="UP001500427">
    <property type="component" value="Unassembled WGS sequence"/>
</dbReference>
<name>A0ABP9JEF0_9MICO</name>
<proteinExistence type="predicted"/>
<sequence>MSARRSDTAYARDDSAITAVETAVYRFPTPQPEADGTLAWRATTAVTVTLEAGGCTGLGWTYSSRAAAAVVEDELTPQCSAAAPST</sequence>
<evidence type="ECO:0000313" key="2">
    <source>
        <dbReference type="Proteomes" id="UP001500427"/>
    </source>
</evidence>
<accession>A0ABP9JEF0</accession>
<dbReference type="InterPro" id="IPR029017">
    <property type="entry name" value="Enolase-like_N"/>
</dbReference>
<gene>
    <name evidence="1" type="ORF">GCM10023258_23270</name>
</gene>
<dbReference type="EMBL" id="BAABIW010000015">
    <property type="protein sequence ID" value="GAA5028047.1"/>
    <property type="molecule type" value="Genomic_DNA"/>
</dbReference>
<evidence type="ECO:0000313" key="1">
    <source>
        <dbReference type="EMBL" id="GAA5028047.1"/>
    </source>
</evidence>
<keyword evidence="2" id="KW-1185">Reference proteome</keyword>